<evidence type="ECO:0008006" key="3">
    <source>
        <dbReference type="Google" id="ProtNLM"/>
    </source>
</evidence>
<keyword evidence="2" id="KW-1185">Reference proteome</keyword>
<name>C7QBG4_CATAD</name>
<dbReference type="OrthoDB" id="4543339at2"/>
<dbReference type="RefSeq" id="WP_012785835.1">
    <property type="nucleotide sequence ID" value="NC_013131.1"/>
</dbReference>
<dbReference type="EMBL" id="CP001700">
    <property type="protein sequence ID" value="ACU70541.1"/>
    <property type="molecule type" value="Genomic_DNA"/>
</dbReference>
<dbReference type="InParanoid" id="C7QBG4"/>
<reference evidence="1 2" key="1">
    <citation type="journal article" date="2009" name="Stand. Genomic Sci.">
        <title>Complete genome sequence of Catenulispora acidiphila type strain (ID 139908).</title>
        <authorList>
            <person name="Copeland A."/>
            <person name="Lapidus A."/>
            <person name="Glavina Del Rio T."/>
            <person name="Nolan M."/>
            <person name="Lucas S."/>
            <person name="Chen F."/>
            <person name="Tice H."/>
            <person name="Cheng J.F."/>
            <person name="Bruce D."/>
            <person name="Goodwin L."/>
            <person name="Pitluck S."/>
            <person name="Mikhailova N."/>
            <person name="Pati A."/>
            <person name="Ivanova N."/>
            <person name="Mavromatis K."/>
            <person name="Chen A."/>
            <person name="Palaniappan K."/>
            <person name="Chain P."/>
            <person name="Land M."/>
            <person name="Hauser L."/>
            <person name="Chang Y.J."/>
            <person name="Jeffries C.D."/>
            <person name="Chertkov O."/>
            <person name="Brettin T."/>
            <person name="Detter J.C."/>
            <person name="Han C."/>
            <person name="Ali Z."/>
            <person name="Tindall B.J."/>
            <person name="Goker M."/>
            <person name="Bristow J."/>
            <person name="Eisen J.A."/>
            <person name="Markowitz V."/>
            <person name="Hugenholtz P."/>
            <person name="Kyrpides N.C."/>
            <person name="Klenk H.P."/>
        </authorList>
    </citation>
    <scope>NUCLEOTIDE SEQUENCE [LARGE SCALE GENOMIC DNA]</scope>
    <source>
        <strain evidence="2">DSM 44928 / JCM 14897 / NBRC 102108 / NRRL B-24433 / ID139908</strain>
    </source>
</reference>
<gene>
    <name evidence="1" type="ordered locus">Caci_1620</name>
</gene>
<dbReference type="KEGG" id="cai:Caci_1620"/>
<evidence type="ECO:0000313" key="1">
    <source>
        <dbReference type="EMBL" id="ACU70541.1"/>
    </source>
</evidence>
<protein>
    <recommendedName>
        <fullName evidence="3">Extradiol ring-cleavage dioxygenase class III enzyme subunit B domain-containing protein</fullName>
    </recommendedName>
</protein>
<dbReference type="Proteomes" id="UP000000851">
    <property type="component" value="Chromosome"/>
</dbReference>
<evidence type="ECO:0000313" key="2">
    <source>
        <dbReference type="Proteomes" id="UP000000851"/>
    </source>
</evidence>
<dbReference type="STRING" id="479433.Caci_1620"/>
<sequence length="250" mass="25729">MLIAAAVVPHPPVLVPEVAQGFSPDLDTLRSACETAVGRLYAAGADEVLIVGAGPGQGDDVAARGDFRAYGVDLTVDGRWGTPDSVTQGTAPMTLPFLIAAWLLRDRPTEPVRRPVMVDEHGGAVGNGAVGNRAVGNGTGSSDTVNSAARQAMLVLGDGSASRTPQAPGHFDERAEPYDAAVARALATADTAALAALDPDLSRALHVAGLPAWKLLADAATASGVEYDAELLYDEAPYGVGYFVATWLAR</sequence>
<dbReference type="eggNOG" id="COG3885">
    <property type="taxonomic scope" value="Bacteria"/>
</dbReference>
<proteinExistence type="predicted"/>
<accession>C7QBG4</accession>
<dbReference type="AlphaFoldDB" id="C7QBG4"/>
<dbReference type="Gene3D" id="3.40.830.10">
    <property type="entry name" value="LigB-like"/>
    <property type="match status" value="1"/>
</dbReference>
<organism evidence="1 2">
    <name type="scientific">Catenulispora acidiphila (strain DSM 44928 / JCM 14897 / NBRC 102108 / NRRL B-24433 / ID139908)</name>
    <dbReference type="NCBI Taxonomy" id="479433"/>
    <lineage>
        <taxon>Bacteria</taxon>
        <taxon>Bacillati</taxon>
        <taxon>Actinomycetota</taxon>
        <taxon>Actinomycetes</taxon>
        <taxon>Catenulisporales</taxon>
        <taxon>Catenulisporaceae</taxon>
        <taxon>Catenulispora</taxon>
    </lineage>
</organism>
<dbReference type="HOGENOM" id="CLU_090899_0_0_11"/>